<protein>
    <submittedName>
        <fullName evidence="2">Uncharacterized protein</fullName>
    </submittedName>
</protein>
<evidence type="ECO:0000256" key="1">
    <source>
        <dbReference type="SAM" id="MobiDB-lite"/>
    </source>
</evidence>
<evidence type="ECO:0000313" key="3">
    <source>
        <dbReference type="Proteomes" id="UP001152484"/>
    </source>
</evidence>
<sequence length="348" mass="39137">MASQLTFSTPNVTNIVTTRLAWVEDYLPWKTQFESFLVSHSLLGVLDGTILIPSPFILGASRREIVNTDYQHWLKIDQIVRSWLFATLSRDILIDVHGLKFSYQIWDRLRNKFMCASIARSMEIKRQLSTIKKKDGQTMDQYLHEINVAADSSTLINSPVSDKDLIEYALFCLGPEFESMLDGLAYIPPTFTYDHLGPILVLQEHMLQYMHGMDASSSQHQAFVAIGQSSSISQTRLQQQFNGRGGAPSRGSHGAGRGQRSQRGHRGRDRGYGYPDTPGQQPYPRGYDYRYAGHHASFTPGVPDAGMGNIPRVNSCVSPYYTRIHTKRAGFLSVDHTYASPSPLLFVN</sequence>
<dbReference type="EMBL" id="CAMAPE010000019">
    <property type="protein sequence ID" value="CAH9087802.1"/>
    <property type="molecule type" value="Genomic_DNA"/>
</dbReference>
<feature type="region of interest" description="Disordered" evidence="1">
    <location>
        <begin position="234"/>
        <end position="288"/>
    </location>
</feature>
<keyword evidence="3" id="KW-1185">Reference proteome</keyword>
<dbReference type="OrthoDB" id="153096at2759"/>
<comment type="caution">
    <text evidence="2">The sequence shown here is derived from an EMBL/GenBank/DDBJ whole genome shotgun (WGS) entry which is preliminary data.</text>
</comment>
<evidence type="ECO:0000313" key="2">
    <source>
        <dbReference type="EMBL" id="CAH9087802.1"/>
    </source>
</evidence>
<dbReference type="AlphaFoldDB" id="A0A9P1E935"/>
<gene>
    <name evidence="2" type="ORF">CEURO_LOCUS10243</name>
</gene>
<dbReference type="PANTHER" id="PTHR47481">
    <property type="match status" value="1"/>
</dbReference>
<accession>A0A9P1E935</accession>
<proteinExistence type="predicted"/>
<dbReference type="Proteomes" id="UP001152484">
    <property type="component" value="Unassembled WGS sequence"/>
</dbReference>
<dbReference type="PANTHER" id="PTHR47481:SF31">
    <property type="entry name" value="OS01G0873500 PROTEIN"/>
    <property type="match status" value="1"/>
</dbReference>
<name>A0A9P1E935_CUSEU</name>
<dbReference type="Pfam" id="PF14223">
    <property type="entry name" value="Retrotran_gag_2"/>
    <property type="match status" value="1"/>
</dbReference>
<feature type="compositionally biased region" description="Gly residues" evidence="1">
    <location>
        <begin position="243"/>
        <end position="257"/>
    </location>
</feature>
<reference evidence="2" key="1">
    <citation type="submission" date="2022-07" db="EMBL/GenBank/DDBJ databases">
        <authorList>
            <person name="Macas J."/>
            <person name="Novak P."/>
            <person name="Neumann P."/>
        </authorList>
    </citation>
    <scope>NUCLEOTIDE SEQUENCE</scope>
</reference>
<organism evidence="2 3">
    <name type="scientific">Cuscuta europaea</name>
    <name type="common">European dodder</name>
    <dbReference type="NCBI Taxonomy" id="41803"/>
    <lineage>
        <taxon>Eukaryota</taxon>
        <taxon>Viridiplantae</taxon>
        <taxon>Streptophyta</taxon>
        <taxon>Embryophyta</taxon>
        <taxon>Tracheophyta</taxon>
        <taxon>Spermatophyta</taxon>
        <taxon>Magnoliopsida</taxon>
        <taxon>eudicotyledons</taxon>
        <taxon>Gunneridae</taxon>
        <taxon>Pentapetalae</taxon>
        <taxon>asterids</taxon>
        <taxon>lamiids</taxon>
        <taxon>Solanales</taxon>
        <taxon>Convolvulaceae</taxon>
        <taxon>Cuscuteae</taxon>
        <taxon>Cuscuta</taxon>
        <taxon>Cuscuta subgen. Cuscuta</taxon>
    </lineage>
</organism>